<dbReference type="Pfam" id="PF01311">
    <property type="entry name" value="Bac_export_1"/>
    <property type="match status" value="1"/>
</dbReference>
<proteinExistence type="inferred from homology"/>
<keyword evidence="7 10" id="KW-0472">Membrane</keyword>
<dbReference type="RefSeq" id="WP_256310233.1">
    <property type="nucleotide sequence ID" value="NZ_JANGAC010000001.1"/>
</dbReference>
<keyword evidence="5 10" id="KW-0812">Transmembrane</keyword>
<evidence type="ECO:0000256" key="6">
    <source>
        <dbReference type="ARBA" id="ARBA00022989"/>
    </source>
</evidence>
<evidence type="ECO:0000256" key="1">
    <source>
        <dbReference type="ARBA" id="ARBA00002578"/>
    </source>
</evidence>
<evidence type="ECO:0000313" key="11">
    <source>
        <dbReference type="EMBL" id="MCQ4921778.1"/>
    </source>
</evidence>
<feature type="transmembrane region" description="Helical" evidence="10">
    <location>
        <begin position="12"/>
        <end position="31"/>
    </location>
</feature>
<keyword evidence="11" id="KW-0969">Cilium</keyword>
<comment type="similarity">
    <text evidence="2 10">Belongs to the FliR/MopE/SpaR family.</text>
</comment>
<feature type="transmembrane region" description="Helical" evidence="10">
    <location>
        <begin position="220"/>
        <end position="242"/>
    </location>
</feature>
<feature type="transmembrane region" description="Helical" evidence="10">
    <location>
        <begin position="43"/>
        <end position="61"/>
    </location>
</feature>
<evidence type="ECO:0000256" key="4">
    <source>
        <dbReference type="ARBA" id="ARBA00022475"/>
    </source>
</evidence>
<feature type="transmembrane region" description="Helical" evidence="10">
    <location>
        <begin position="126"/>
        <end position="149"/>
    </location>
</feature>
<keyword evidence="11" id="KW-0282">Flagellum</keyword>
<reference evidence="11 12" key="1">
    <citation type="submission" date="2022-06" db="EMBL/GenBank/DDBJ databases">
        <title>Isolation of gut microbiota from human fecal samples.</title>
        <authorList>
            <person name="Pamer E.G."/>
            <person name="Barat B."/>
            <person name="Waligurski E."/>
            <person name="Medina S."/>
            <person name="Paddock L."/>
            <person name="Mostad J."/>
        </authorList>
    </citation>
    <scope>NUCLEOTIDE SEQUENCE [LARGE SCALE GENOMIC DNA]</scope>
    <source>
        <strain evidence="11 12">DFI.7.95</strain>
    </source>
</reference>
<protein>
    <recommendedName>
        <fullName evidence="3 9">Flagellar biosynthetic protein FliR</fullName>
    </recommendedName>
</protein>
<organism evidence="11 12">
    <name type="scientific">Tissierella carlieri</name>
    <dbReference type="NCBI Taxonomy" id="689904"/>
    <lineage>
        <taxon>Bacteria</taxon>
        <taxon>Bacillati</taxon>
        <taxon>Bacillota</taxon>
        <taxon>Tissierellia</taxon>
        <taxon>Tissierellales</taxon>
        <taxon>Tissierellaceae</taxon>
        <taxon>Tissierella</taxon>
    </lineage>
</organism>
<dbReference type="Proteomes" id="UP001524478">
    <property type="component" value="Unassembled WGS sequence"/>
</dbReference>
<evidence type="ECO:0000256" key="10">
    <source>
        <dbReference type="RuleBase" id="RU362071"/>
    </source>
</evidence>
<evidence type="ECO:0000256" key="7">
    <source>
        <dbReference type="ARBA" id="ARBA00023136"/>
    </source>
</evidence>
<evidence type="ECO:0000313" key="12">
    <source>
        <dbReference type="Proteomes" id="UP001524478"/>
    </source>
</evidence>
<dbReference type="PANTHER" id="PTHR30065:SF1">
    <property type="entry name" value="SURFACE PRESENTATION OF ANTIGENS PROTEIN SPAR"/>
    <property type="match status" value="1"/>
</dbReference>
<dbReference type="PRINTS" id="PR00953">
    <property type="entry name" value="TYPE3IMRPROT"/>
</dbReference>
<feature type="transmembrane region" description="Helical" evidence="10">
    <location>
        <begin position="180"/>
        <end position="199"/>
    </location>
</feature>
<accession>A0ABT1S5M8</accession>
<keyword evidence="12" id="KW-1185">Reference proteome</keyword>
<comment type="function">
    <text evidence="1 10">Role in flagellar biosynthesis.</text>
</comment>
<dbReference type="InterPro" id="IPR006303">
    <property type="entry name" value="FliR"/>
</dbReference>
<feature type="transmembrane region" description="Helical" evidence="10">
    <location>
        <begin position="67"/>
        <end position="95"/>
    </location>
</feature>
<evidence type="ECO:0000256" key="2">
    <source>
        <dbReference type="ARBA" id="ARBA00009772"/>
    </source>
</evidence>
<keyword evidence="8 10" id="KW-0975">Bacterial flagellum</keyword>
<evidence type="ECO:0000256" key="3">
    <source>
        <dbReference type="ARBA" id="ARBA00021717"/>
    </source>
</evidence>
<keyword evidence="11" id="KW-0966">Cell projection</keyword>
<sequence>MDAVMELIFSKYQLFLLVMVRTSGIFIFSPFFSSQNIPNIMKIGLSFSVSLLITSTLSISPDFSNEILILLILKELMVGVIIGFISYAFFSAFYVMGQIVDMKIGFGMANVIDPQNRIQVPLMGNFYYILSFLLLMSFNGHHLIISALVDSYNFLPIGGFKYTGDTMNLLINSLSKSFEIGFKLSTPIVAIIFLTDVVLGIISKTIPQMNVFVVGMPLKVLIGLLIILISMPIFFTVINGIFDLIVNDIYKFIKT</sequence>
<evidence type="ECO:0000256" key="8">
    <source>
        <dbReference type="ARBA" id="ARBA00023143"/>
    </source>
</evidence>
<dbReference type="PANTHER" id="PTHR30065">
    <property type="entry name" value="FLAGELLAR BIOSYNTHETIC PROTEIN FLIR"/>
    <property type="match status" value="1"/>
</dbReference>
<evidence type="ECO:0000256" key="9">
    <source>
        <dbReference type="NCBIfam" id="TIGR01400"/>
    </source>
</evidence>
<gene>
    <name evidence="11" type="primary">fliR</name>
    <name evidence="11" type="ORF">NE686_01655</name>
</gene>
<dbReference type="EMBL" id="JANGAC010000001">
    <property type="protein sequence ID" value="MCQ4921778.1"/>
    <property type="molecule type" value="Genomic_DNA"/>
</dbReference>
<name>A0ABT1S5M8_9FIRM</name>
<evidence type="ECO:0000256" key="5">
    <source>
        <dbReference type="ARBA" id="ARBA00022692"/>
    </source>
</evidence>
<dbReference type="InterPro" id="IPR002010">
    <property type="entry name" value="T3SS_IM_R"/>
</dbReference>
<comment type="caution">
    <text evidence="11">The sequence shown here is derived from an EMBL/GenBank/DDBJ whole genome shotgun (WGS) entry which is preliminary data.</text>
</comment>
<keyword evidence="4 10" id="KW-1003">Cell membrane</keyword>
<comment type="subcellular location">
    <subcellularLocation>
        <location evidence="10">Cell membrane</location>
        <topology evidence="10">Multi-pass membrane protein</topology>
    </subcellularLocation>
    <subcellularLocation>
        <location evidence="10">Bacterial flagellum basal body</location>
    </subcellularLocation>
</comment>
<keyword evidence="6 10" id="KW-1133">Transmembrane helix</keyword>
<dbReference type="NCBIfam" id="TIGR01400">
    <property type="entry name" value="fliR"/>
    <property type="match status" value="1"/>
</dbReference>